<dbReference type="GO" id="GO:0042995">
    <property type="term" value="C:cell projection"/>
    <property type="evidence" value="ECO:0007669"/>
    <property type="project" value="UniProtKB-SubCell"/>
</dbReference>
<sequence length="395" mass="43813">MFVCSHTADNREREKTDTSVVPPCMPGCFKTACSEVRRRRELELHVLSEPIRGWEGADMSSFGAVLYMSAASVQCAGSDECNDRYLVLFPNVLLLLSASPRMSGFIYQGKLPLTGLTVNKLEDMGAVRNAFEISGSMIERIVVCCRSFPQREEWTEHLQRQARGCVAVKPTGAPSLPSSPPASKLHESNVLSMNPGYHTLPVAGAYGGLRAAAAQTGGLAPAKVSQPWGLSSLRPAPPVRPSAALIYKEELSKSPKTVKKLLWKARKPSDEDWVLRKSTAAALEEDTQILKVIEAYCTSAKTRQTLNSMCPPPQIILPEEEKVIMESHQNDGKTLIEEKSLVDAVYSLKDMVQDLKQETQALRLGLDEESRARRELEKLIRRFFKTDIPWNETNI</sequence>
<comment type="subcellular location">
    <subcellularLocation>
        <location evidence="1">Cell projection</location>
    </subcellularLocation>
</comment>
<evidence type="ECO:0000256" key="1">
    <source>
        <dbReference type="ARBA" id="ARBA00004316"/>
    </source>
</evidence>
<evidence type="ECO:0000259" key="4">
    <source>
        <dbReference type="PROSITE" id="PS50003"/>
    </source>
</evidence>
<dbReference type="Gene3D" id="2.30.29.30">
    <property type="entry name" value="Pleckstrin-homology domain (PH domain)/Phosphotyrosine-binding domain (PTB)"/>
    <property type="match status" value="1"/>
</dbReference>
<evidence type="ECO:0000256" key="3">
    <source>
        <dbReference type="ARBA" id="ARBA00023273"/>
    </source>
</evidence>
<dbReference type="FunFam" id="2.30.29.30:FF:000094">
    <property type="entry name" value="Rho guanine nucleotide exchange factor 7"/>
    <property type="match status" value="1"/>
</dbReference>
<dbReference type="InterPro" id="IPR011993">
    <property type="entry name" value="PH-like_dom_sf"/>
</dbReference>
<keyword evidence="2" id="KW-0344">Guanine-nucleotide releasing factor</keyword>
<dbReference type="Proteomes" id="UP000694388">
    <property type="component" value="Unplaced"/>
</dbReference>
<dbReference type="InterPro" id="IPR001849">
    <property type="entry name" value="PH_domain"/>
</dbReference>
<dbReference type="Pfam" id="PF00169">
    <property type="entry name" value="PH"/>
    <property type="match status" value="1"/>
</dbReference>
<dbReference type="SUPFAM" id="SSF50729">
    <property type="entry name" value="PH domain-like"/>
    <property type="match status" value="1"/>
</dbReference>
<organism evidence="5 6">
    <name type="scientific">Eptatretus burgeri</name>
    <name type="common">Inshore hagfish</name>
    <dbReference type="NCBI Taxonomy" id="7764"/>
    <lineage>
        <taxon>Eukaryota</taxon>
        <taxon>Metazoa</taxon>
        <taxon>Chordata</taxon>
        <taxon>Craniata</taxon>
        <taxon>Vertebrata</taxon>
        <taxon>Cyclostomata</taxon>
        <taxon>Myxini</taxon>
        <taxon>Myxiniformes</taxon>
        <taxon>Myxinidae</taxon>
        <taxon>Eptatretinae</taxon>
        <taxon>Eptatretus</taxon>
    </lineage>
</organism>
<dbReference type="OMA" id="VIMESHQ"/>
<evidence type="ECO:0000256" key="2">
    <source>
        <dbReference type="ARBA" id="ARBA00022658"/>
    </source>
</evidence>
<evidence type="ECO:0000313" key="5">
    <source>
        <dbReference type="Ensembl" id="ENSEBUP00000026670.1"/>
    </source>
</evidence>
<reference evidence="5" key="2">
    <citation type="submission" date="2025-09" db="UniProtKB">
        <authorList>
            <consortium name="Ensembl"/>
        </authorList>
    </citation>
    <scope>IDENTIFICATION</scope>
</reference>
<dbReference type="InterPro" id="IPR032409">
    <property type="entry name" value="GEF6/7_CC"/>
</dbReference>
<name>A0A8C4X1W6_EPTBU</name>
<accession>A0A8C4X1W6</accession>
<keyword evidence="3" id="KW-0966">Cell projection</keyword>
<feature type="domain" description="PH" evidence="4">
    <location>
        <begin position="58"/>
        <end position="163"/>
    </location>
</feature>
<dbReference type="Pfam" id="PF16614">
    <property type="entry name" value="RhoGEF67_u2"/>
    <property type="match status" value="1"/>
</dbReference>
<dbReference type="GO" id="GO:0005085">
    <property type="term" value="F:guanyl-nucleotide exchange factor activity"/>
    <property type="evidence" value="ECO:0007669"/>
    <property type="project" value="UniProtKB-KW"/>
</dbReference>
<proteinExistence type="predicted"/>
<dbReference type="SMART" id="SM00233">
    <property type="entry name" value="PH"/>
    <property type="match status" value="1"/>
</dbReference>
<dbReference type="PROSITE" id="PS50003">
    <property type="entry name" value="PH_DOMAIN"/>
    <property type="match status" value="1"/>
</dbReference>
<dbReference type="InterPro" id="IPR046376">
    <property type="entry name" value="PH_Cool_Pix"/>
</dbReference>
<dbReference type="PANTHER" id="PTHR46026">
    <property type="entry name" value="RHO-TYPE GUANINE NUCLEOTIDE EXCHANGE FACTOR, ISOFORM F"/>
    <property type="match status" value="1"/>
</dbReference>
<dbReference type="GO" id="GO:0005737">
    <property type="term" value="C:cytoplasm"/>
    <property type="evidence" value="ECO:0007669"/>
    <property type="project" value="TreeGrafter"/>
</dbReference>
<evidence type="ECO:0000313" key="6">
    <source>
        <dbReference type="Proteomes" id="UP000694388"/>
    </source>
</evidence>
<dbReference type="PANTHER" id="PTHR46026:SF1">
    <property type="entry name" value="RHO-TYPE GUANINE NUCLEOTIDE EXCHANGE FACTOR, ISOFORM F"/>
    <property type="match status" value="1"/>
</dbReference>
<protein>
    <recommendedName>
        <fullName evidence="4">PH domain-containing protein</fullName>
    </recommendedName>
</protein>
<dbReference type="Gene3D" id="1.20.5.390">
    <property type="entry name" value="L1 transposable element, trimerization domain"/>
    <property type="match status" value="1"/>
</dbReference>
<dbReference type="Pfam" id="PF16523">
    <property type="entry name" value="betaPIX_CC"/>
    <property type="match status" value="1"/>
</dbReference>
<dbReference type="Ensembl" id="ENSEBUT00000027246.1">
    <property type="protein sequence ID" value="ENSEBUP00000026670.1"/>
    <property type="gene ID" value="ENSEBUG00000016423.1"/>
</dbReference>
<keyword evidence="6" id="KW-1185">Reference proteome</keyword>
<dbReference type="GeneTree" id="ENSGT00940000155360"/>
<dbReference type="AlphaFoldDB" id="A0A8C4X1W6"/>
<reference evidence="5" key="1">
    <citation type="submission" date="2025-08" db="UniProtKB">
        <authorList>
            <consortium name="Ensembl"/>
        </authorList>
    </citation>
    <scope>IDENTIFICATION</scope>
</reference>
<dbReference type="CDD" id="cd01225">
    <property type="entry name" value="PH_Cool_Pix"/>
    <property type="match status" value="1"/>
</dbReference>